<dbReference type="OrthoDB" id="9781367at2"/>
<dbReference type="InterPro" id="IPR006549">
    <property type="entry name" value="HAD-SF_hydro_IIIA"/>
</dbReference>
<protein>
    <recommendedName>
        <fullName evidence="6 7">D,D-heptose 1,7-bisphosphate phosphatase</fullName>
        <ecNumber evidence="7">3.1.3.-</ecNumber>
    </recommendedName>
</protein>
<dbReference type="NCBIfam" id="TIGR01662">
    <property type="entry name" value="HAD-SF-IIIA"/>
    <property type="match status" value="1"/>
</dbReference>
<organism evidence="11 12">
    <name type="scientific">Salinimonas sediminis</name>
    <dbReference type="NCBI Taxonomy" id="2303538"/>
    <lineage>
        <taxon>Bacteria</taxon>
        <taxon>Pseudomonadati</taxon>
        <taxon>Pseudomonadota</taxon>
        <taxon>Gammaproteobacteria</taxon>
        <taxon>Alteromonadales</taxon>
        <taxon>Alteromonadaceae</taxon>
        <taxon>Alteromonas/Salinimonas group</taxon>
        <taxon>Salinimonas</taxon>
    </lineage>
</organism>
<dbReference type="InterPro" id="IPR023214">
    <property type="entry name" value="HAD_sf"/>
</dbReference>
<comment type="cofactor">
    <cofactor evidence="10">
        <name>Zn(2+)</name>
        <dbReference type="ChEBI" id="CHEBI:29105"/>
    </cofactor>
</comment>
<comment type="cofactor">
    <cofactor evidence="10">
        <name>Mg(2+)</name>
        <dbReference type="ChEBI" id="CHEBI:18420"/>
    </cofactor>
</comment>
<dbReference type="EMBL" id="CP031769">
    <property type="protein sequence ID" value="AXR06521.1"/>
    <property type="molecule type" value="Genomic_DNA"/>
</dbReference>
<feature type="active site" description="Nucleophile" evidence="8">
    <location>
        <position position="14"/>
    </location>
</feature>
<dbReference type="Gene3D" id="3.40.50.1000">
    <property type="entry name" value="HAD superfamily/HAD-like"/>
    <property type="match status" value="1"/>
</dbReference>
<feature type="binding site" evidence="10">
    <location>
        <position position="14"/>
    </location>
    <ligand>
        <name>Mg(2+)</name>
        <dbReference type="ChEBI" id="CHEBI:18420"/>
    </ligand>
</feature>
<evidence type="ECO:0000256" key="5">
    <source>
        <dbReference type="ARBA" id="ARBA00023277"/>
    </source>
</evidence>
<feature type="binding site" evidence="10">
    <location>
        <position position="139"/>
    </location>
    <ligand>
        <name>Mg(2+)</name>
        <dbReference type="ChEBI" id="CHEBI:18420"/>
    </ligand>
</feature>
<dbReference type="GO" id="GO:0016791">
    <property type="term" value="F:phosphatase activity"/>
    <property type="evidence" value="ECO:0007669"/>
    <property type="project" value="InterPro"/>
</dbReference>
<feature type="binding site" evidence="10">
    <location>
        <position position="112"/>
    </location>
    <ligand>
        <name>Zn(2+)</name>
        <dbReference type="ChEBI" id="CHEBI:29105"/>
    </ligand>
</feature>
<keyword evidence="10" id="KW-0862">Zinc</keyword>
<evidence type="ECO:0000256" key="6">
    <source>
        <dbReference type="ARBA" id="ARBA00031828"/>
    </source>
</evidence>
<feature type="site" description="Stabilizes the phosphoryl group" evidence="9">
    <location>
        <position position="56"/>
    </location>
</feature>
<dbReference type="SUPFAM" id="SSF56784">
    <property type="entry name" value="HAD-like"/>
    <property type="match status" value="1"/>
</dbReference>
<dbReference type="PANTHER" id="PTHR42891">
    <property type="entry name" value="D-GLYCERO-BETA-D-MANNO-HEPTOSE-1,7-BISPHOSPHATE 7-PHOSPHATASE"/>
    <property type="match status" value="1"/>
</dbReference>
<dbReference type="PANTHER" id="PTHR42891:SF1">
    <property type="entry name" value="D-GLYCERO-BETA-D-MANNO-HEPTOSE-1,7-BISPHOSPHATE 7-PHOSPHATASE"/>
    <property type="match status" value="1"/>
</dbReference>
<sequence length="199" mass="21313">MSEPKPHPKLLFLDRDGVINHDTGYVGKPADFTFIPGIFTVIHQFVNAGFLPVIVTNQSGIGRGYYSESDFAALCEWMQNAFTDQGLPYIPVYYCPHHPEHAQGNYQQLCDCRKPAPGMLLAAARDLNAELSSSVLLGDSWRDIQAGAAAGLPAQCYINATPAQEATLGQSNVFHAPSVAAVTPLIPAIIAASKNGSDA</sequence>
<evidence type="ECO:0000256" key="8">
    <source>
        <dbReference type="PIRSR" id="PIRSR004682-1"/>
    </source>
</evidence>
<evidence type="ECO:0000256" key="9">
    <source>
        <dbReference type="PIRSR" id="PIRSR004682-3"/>
    </source>
</evidence>
<dbReference type="AlphaFoldDB" id="A0A346NLW4"/>
<dbReference type="InterPro" id="IPR006543">
    <property type="entry name" value="Histidinol-phos"/>
</dbReference>
<dbReference type="InterPro" id="IPR004446">
    <property type="entry name" value="Heptose_bisP_phosphatase"/>
</dbReference>
<feature type="binding site" evidence="10">
    <location>
        <position position="16"/>
    </location>
    <ligand>
        <name>Mg(2+)</name>
        <dbReference type="ChEBI" id="CHEBI:18420"/>
    </ligand>
</feature>
<evidence type="ECO:0000256" key="1">
    <source>
        <dbReference type="ARBA" id="ARBA00004496"/>
    </source>
</evidence>
<name>A0A346NLW4_9ALTE</name>
<dbReference type="KEGG" id="salm:D0Y50_09175"/>
<keyword evidence="3 10" id="KW-0479">Metal-binding</keyword>
<dbReference type="EC" id="3.1.3.-" evidence="7"/>
<evidence type="ECO:0000256" key="2">
    <source>
        <dbReference type="ARBA" id="ARBA00022490"/>
    </source>
</evidence>
<feature type="binding site" evidence="10">
    <location>
        <position position="95"/>
    </location>
    <ligand>
        <name>Zn(2+)</name>
        <dbReference type="ChEBI" id="CHEBI:29105"/>
    </ligand>
</feature>
<keyword evidence="12" id="KW-1185">Reference proteome</keyword>
<evidence type="ECO:0000256" key="3">
    <source>
        <dbReference type="ARBA" id="ARBA00022723"/>
    </source>
</evidence>
<reference evidence="11 12" key="1">
    <citation type="submission" date="2018-08" db="EMBL/GenBank/DDBJ databases">
        <title>Salinimonas sediminis sp. nov., a piezophilic bacterium isolated from a deep-sea sediment sample from the New Britain Trench.</title>
        <authorList>
            <person name="Cao J."/>
        </authorList>
    </citation>
    <scope>NUCLEOTIDE SEQUENCE [LARGE SCALE GENOMIC DNA]</scope>
    <source>
        <strain evidence="11 12">N102</strain>
    </source>
</reference>
<feature type="active site" description="Proton donor" evidence="8">
    <location>
        <position position="16"/>
    </location>
</feature>
<dbReference type="GO" id="GO:0005737">
    <property type="term" value="C:cytoplasm"/>
    <property type="evidence" value="ECO:0007669"/>
    <property type="project" value="UniProtKB-SubCell"/>
</dbReference>
<comment type="similarity">
    <text evidence="7">Belongs to the gmhB family.</text>
</comment>
<evidence type="ECO:0000256" key="10">
    <source>
        <dbReference type="PIRSR" id="PIRSR004682-4"/>
    </source>
</evidence>
<evidence type="ECO:0000256" key="4">
    <source>
        <dbReference type="ARBA" id="ARBA00022801"/>
    </source>
</evidence>
<dbReference type="CDD" id="cd07503">
    <property type="entry name" value="HAD_HisB-N"/>
    <property type="match status" value="1"/>
</dbReference>
<dbReference type="Proteomes" id="UP000262073">
    <property type="component" value="Chromosome"/>
</dbReference>
<feature type="site" description="Stabilizes the phosphoryl group" evidence="9">
    <location>
        <position position="114"/>
    </location>
</feature>
<dbReference type="InterPro" id="IPR036412">
    <property type="entry name" value="HAD-like_sf"/>
</dbReference>
<dbReference type="NCBIfam" id="TIGR00213">
    <property type="entry name" value="GmhB_yaeD"/>
    <property type="match status" value="1"/>
</dbReference>
<keyword evidence="5 7" id="KW-0119">Carbohydrate metabolism</keyword>
<comment type="subcellular location">
    <subcellularLocation>
        <location evidence="1 7">Cytoplasm</location>
    </subcellularLocation>
</comment>
<dbReference type="RefSeq" id="WP_117316583.1">
    <property type="nucleotide sequence ID" value="NZ_CP031769.1"/>
</dbReference>
<dbReference type="GO" id="GO:0046872">
    <property type="term" value="F:metal ion binding"/>
    <property type="evidence" value="ECO:0007669"/>
    <property type="project" value="UniProtKB-KW"/>
</dbReference>
<keyword evidence="2 7" id="KW-0963">Cytoplasm</keyword>
<evidence type="ECO:0000256" key="7">
    <source>
        <dbReference type="PIRNR" id="PIRNR004682"/>
    </source>
</evidence>
<keyword evidence="4 7" id="KW-0378">Hydrolase</keyword>
<feature type="binding site" evidence="10">
    <location>
        <position position="97"/>
    </location>
    <ligand>
        <name>Zn(2+)</name>
        <dbReference type="ChEBI" id="CHEBI:29105"/>
    </ligand>
</feature>
<feature type="binding site" evidence="10">
    <location>
        <position position="110"/>
    </location>
    <ligand>
        <name>Zn(2+)</name>
        <dbReference type="ChEBI" id="CHEBI:29105"/>
    </ligand>
</feature>
<keyword evidence="10" id="KW-0460">Magnesium</keyword>
<dbReference type="PIRSF" id="PIRSF004682">
    <property type="entry name" value="GmhB"/>
    <property type="match status" value="1"/>
</dbReference>
<dbReference type="GO" id="GO:0005975">
    <property type="term" value="P:carbohydrate metabolic process"/>
    <property type="evidence" value="ECO:0007669"/>
    <property type="project" value="InterPro"/>
</dbReference>
<feature type="site" description="Contributes to substrate recognition" evidence="9">
    <location>
        <position position="113"/>
    </location>
</feature>
<dbReference type="NCBIfam" id="TIGR01656">
    <property type="entry name" value="Histidinol-ppas"/>
    <property type="match status" value="1"/>
</dbReference>
<evidence type="ECO:0000313" key="11">
    <source>
        <dbReference type="EMBL" id="AXR06521.1"/>
    </source>
</evidence>
<gene>
    <name evidence="11" type="ORF">D0Y50_09175</name>
</gene>
<evidence type="ECO:0000313" key="12">
    <source>
        <dbReference type="Proteomes" id="UP000262073"/>
    </source>
</evidence>
<accession>A0A346NLW4</accession>
<proteinExistence type="inferred from homology"/>
<dbReference type="Pfam" id="PF13242">
    <property type="entry name" value="Hydrolase_like"/>
    <property type="match status" value="1"/>
</dbReference>